<dbReference type="Gene3D" id="2.102.10.10">
    <property type="entry name" value="Rieske [2Fe-2S] iron-sulphur domain"/>
    <property type="match status" value="1"/>
</dbReference>
<keyword evidence="4" id="KW-0560">Oxidoreductase</keyword>
<comment type="cofactor">
    <cofactor evidence="1">
        <name>Fe cation</name>
        <dbReference type="ChEBI" id="CHEBI:24875"/>
    </cofactor>
</comment>
<evidence type="ECO:0000259" key="8">
    <source>
        <dbReference type="PROSITE" id="PS51296"/>
    </source>
</evidence>
<dbReference type="GO" id="GO:0051537">
    <property type="term" value="F:2 iron, 2 sulfur cluster binding"/>
    <property type="evidence" value="ECO:0007669"/>
    <property type="project" value="UniProtKB-KW"/>
</dbReference>
<dbReference type="InterPro" id="IPR001663">
    <property type="entry name" value="Rng_hydr_dOase-A"/>
</dbReference>
<dbReference type="SUPFAM" id="SSF50022">
    <property type="entry name" value="ISP domain"/>
    <property type="match status" value="1"/>
</dbReference>
<dbReference type="PANTHER" id="PTHR43756:SF5">
    <property type="entry name" value="CHOLINE MONOOXYGENASE, CHLOROPLASTIC"/>
    <property type="match status" value="1"/>
</dbReference>
<dbReference type="AlphaFoldDB" id="A0A512ANI1"/>
<evidence type="ECO:0000313" key="9">
    <source>
        <dbReference type="EMBL" id="GEO01263.1"/>
    </source>
</evidence>
<sequence>MMDQQTVDTIKRLMEWEAARSRPPEGFPHLPDLPAGRYTSQEYYDLEQQHIWKKSWLFAAHLDEVPEPGSFMQWDNVGQPLIIVHGMDGVVRAFYNTCRHRGAPVVTAQRGRTPRLMCGYHNWTYKTDGELVGVPESQDFGSNFDKSCRSLISVRCEMYGKLIFVNLDEGAMSLRDWMGPLWDEWEEFAFDKVRLAARQSFDLKCNWKVAMEANMEVYHVPFIHPDTVAPLVDSKRNVNTMFPGGHARMIAPPPRNTNREHVRAIDNPPEWQSIETVGELGRTTTQSYTMFPNWVSPLSNFFIPPLIFWPTSLNTTRLELITMALDWGDGPVPDLWTVPNRKIGPDGKGEREMSPIIQEDTQFGEAIQKSMESDGFKSVPLSYQEARIYSFHQTCDKMIGLENVPPHLAAQQVIGKEWVWPNDPRVNLMEREAEPA</sequence>
<evidence type="ECO:0000313" key="10">
    <source>
        <dbReference type="Proteomes" id="UP000321464"/>
    </source>
</evidence>
<evidence type="ECO:0000256" key="7">
    <source>
        <dbReference type="ARBA" id="ARBA00023027"/>
    </source>
</evidence>
<dbReference type="PRINTS" id="PR00090">
    <property type="entry name" value="RNGDIOXGNASE"/>
</dbReference>
<keyword evidence="10" id="KW-1185">Reference proteome</keyword>
<keyword evidence="7" id="KW-0520">NAD</keyword>
<dbReference type="CDD" id="cd03469">
    <property type="entry name" value="Rieske_RO_Alpha_N"/>
    <property type="match status" value="1"/>
</dbReference>
<dbReference type="EMBL" id="BJYR01000020">
    <property type="protein sequence ID" value="GEO01263.1"/>
    <property type="molecule type" value="Genomic_DNA"/>
</dbReference>
<keyword evidence="3" id="KW-0479">Metal-binding</keyword>
<name>A0A512ANI1_9SPHN</name>
<evidence type="ECO:0000256" key="3">
    <source>
        <dbReference type="ARBA" id="ARBA00022723"/>
    </source>
</evidence>
<feature type="domain" description="Rieske" evidence="8">
    <location>
        <begin position="56"/>
        <end position="165"/>
    </location>
</feature>
<evidence type="ECO:0000256" key="2">
    <source>
        <dbReference type="ARBA" id="ARBA00022714"/>
    </source>
</evidence>
<organism evidence="9 10">
    <name type="scientific">Novosphingobium sediminis</name>
    <dbReference type="NCBI Taxonomy" id="707214"/>
    <lineage>
        <taxon>Bacteria</taxon>
        <taxon>Pseudomonadati</taxon>
        <taxon>Pseudomonadota</taxon>
        <taxon>Alphaproteobacteria</taxon>
        <taxon>Sphingomonadales</taxon>
        <taxon>Sphingomonadaceae</taxon>
        <taxon>Novosphingobium</taxon>
    </lineage>
</organism>
<dbReference type="CDD" id="cd00680">
    <property type="entry name" value="RHO_alpha_C"/>
    <property type="match status" value="1"/>
</dbReference>
<dbReference type="PANTHER" id="PTHR43756">
    <property type="entry name" value="CHOLINE MONOOXYGENASE, CHLOROPLASTIC"/>
    <property type="match status" value="1"/>
</dbReference>
<dbReference type="InterPro" id="IPR036922">
    <property type="entry name" value="Rieske_2Fe-2S_sf"/>
</dbReference>
<dbReference type="Proteomes" id="UP000321464">
    <property type="component" value="Unassembled WGS sequence"/>
</dbReference>
<dbReference type="InterPro" id="IPR017941">
    <property type="entry name" value="Rieske_2Fe-2S"/>
</dbReference>
<keyword evidence="6" id="KW-0411">Iron-sulfur</keyword>
<dbReference type="Pfam" id="PF00355">
    <property type="entry name" value="Rieske"/>
    <property type="match status" value="1"/>
</dbReference>
<dbReference type="InterPro" id="IPR015879">
    <property type="entry name" value="Ring_hydroxy_dOase_asu_C_dom"/>
</dbReference>
<evidence type="ECO:0000256" key="5">
    <source>
        <dbReference type="ARBA" id="ARBA00023004"/>
    </source>
</evidence>
<gene>
    <name evidence="9" type="ORF">NSE01_30950</name>
</gene>
<evidence type="ECO:0000256" key="4">
    <source>
        <dbReference type="ARBA" id="ARBA00023002"/>
    </source>
</evidence>
<reference evidence="9 10" key="1">
    <citation type="submission" date="2019-07" db="EMBL/GenBank/DDBJ databases">
        <title>Whole genome shotgun sequence of Novosphingobium sediminis NBRC 106119.</title>
        <authorList>
            <person name="Hosoyama A."/>
            <person name="Uohara A."/>
            <person name="Ohji S."/>
            <person name="Ichikawa N."/>
        </authorList>
    </citation>
    <scope>NUCLEOTIDE SEQUENCE [LARGE SCALE GENOMIC DNA]</scope>
    <source>
        <strain evidence="9 10">NBRC 106119</strain>
    </source>
</reference>
<accession>A0A512ANI1</accession>
<dbReference type="SUPFAM" id="SSF55961">
    <property type="entry name" value="Bet v1-like"/>
    <property type="match status" value="1"/>
</dbReference>
<evidence type="ECO:0000256" key="1">
    <source>
        <dbReference type="ARBA" id="ARBA00001962"/>
    </source>
</evidence>
<evidence type="ECO:0000256" key="6">
    <source>
        <dbReference type="ARBA" id="ARBA00023014"/>
    </source>
</evidence>
<protein>
    <recommendedName>
        <fullName evidence="8">Rieske domain-containing protein</fullName>
    </recommendedName>
</protein>
<dbReference type="Gene3D" id="3.90.380.10">
    <property type="entry name" value="Naphthalene 1,2-dioxygenase Alpha Subunit, Chain A, domain 1"/>
    <property type="match status" value="1"/>
</dbReference>
<dbReference type="RefSeq" id="WP_246135238.1">
    <property type="nucleotide sequence ID" value="NZ_BJYR01000020.1"/>
</dbReference>
<proteinExistence type="predicted"/>
<dbReference type="GO" id="GO:0005506">
    <property type="term" value="F:iron ion binding"/>
    <property type="evidence" value="ECO:0007669"/>
    <property type="project" value="InterPro"/>
</dbReference>
<dbReference type="PROSITE" id="PS51296">
    <property type="entry name" value="RIESKE"/>
    <property type="match status" value="1"/>
</dbReference>
<dbReference type="PROSITE" id="PS00570">
    <property type="entry name" value="RING_HYDROXYL_ALPHA"/>
    <property type="match status" value="1"/>
</dbReference>
<dbReference type="GO" id="GO:0016491">
    <property type="term" value="F:oxidoreductase activity"/>
    <property type="evidence" value="ECO:0007669"/>
    <property type="project" value="UniProtKB-KW"/>
</dbReference>
<keyword evidence="5" id="KW-0408">Iron</keyword>
<comment type="caution">
    <text evidence="9">The sequence shown here is derived from an EMBL/GenBank/DDBJ whole genome shotgun (WGS) entry which is preliminary data.</text>
</comment>
<dbReference type="InterPro" id="IPR015881">
    <property type="entry name" value="ARHD_Rieske_2Fe_2S"/>
</dbReference>
<keyword evidence="2" id="KW-0001">2Fe-2S</keyword>
<dbReference type="Pfam" id="PF00848">
    <property type="entry name" value="Ring_hydroxyl_A"/>
    <property type="match status" value="1"/>
</dbReference>